<dbReference type="GO" id="GO:0005737">
    <property type="term" value="C:cytoplasm"/>
    <property type="evidence" value="ECO:0007669"/>
    <property type="project" value="TreeGrafter"/>
</dbReference>
<dbReference type="Gene3D" id="3.40.50.300">
    <property type="entry name" value="P-loop containing nucleotide triphosphate hydrolases"/>
    <property type="match status" value="1"/>
</dbReference>
<evidence type="ECO:0000313" key="9">
    <source>
        <dbReference type="EMBL" id="HCV80278.1"/>
    </source>
</evidence>
<evidence type="ECO:0000256" key="3">
    <source>
        <dbReference type="ARBA" id="ARBA00022679"/>
    </source>
</evidence>
<keyword evidence="4 6" id="KW-0547">Nucleotide-binding</keyword>
<dbReference type="GO" id="GO:0070814">
    <property type="term" value="P:hydrogen sulfide biosynthetic process"/>
    <property type="evidence" value="ECO:0007669"/>
    <property type="project" value="UniProtKB-UniRule"/>
</dbReference>
<protein>
    <recommendedName>
        <fullName evidence="2 6">Adenylyl-sulfate kinase</fullName>
        <ecNumber evidence="2 6">2.7.1.25</ecNumber>
    </recommendedName>
    <alternativeName>
        <fullName evidence="6">APS kinase</fullName>
    </alternativeName>
    <alternativeName>
        <fullName evidence="6">ATP adenosine-5'-phosphosulfate 3'-phosphotransferase</fullName>
    </alternativeName>
    <alternativeName>
        <fullName evidence="6">Adenosine-5'-phosphosulfate kinase</fullName>
    </alternativeName>
</protein>
<comment type="catalytic activity">
    <reaction evidence="1 6 7">
        <text>adenosine 5'-phosphosulfate + ATP = 3'-phosphoadenylyl sulfate + ADP + H(+)</text>
        <dbReference type="Rhea" id="RHEA:24152"/>
        <dbReference type="ChEBI" id="CHEBI:15378"/>
        <dbReference type="ChEBI" id="CHEBI:30616"/>
        <dbReference type="ChEBI" id="CHEBI:58243"/>
        <dbReference type="ChEBI" id="CHEBI:58339"/>
        <dbReference type="ChEBI" id="CHEBI:456216"/>
        <dbReference type="EC" id="2.7.1.25"/>
    </reaction>
</comment>
<evidence type="ECO:0000256" key="6">
    <source>
        <dbReference type="HAMAP-Rule" id="MF_00065"/>
    </source>
</evidence>
<dbReference type="PANTHER" id="PTHR42700:SF1">
    <property type="entry name" value="SULFATE ADENYLYLTRANSFERASE"/>
    <property type="match status" value="1"/>
</dbReference>
<dbReference type="EMBL" id="DPMF01000096">
    <property type="protein sequence ID" value="HCV80278.1"/>
    <property type="molecule type" value="Genomic_DNA"/>
</dbReference>
<keyword evidence="6 7" id="KW-0418">Kinase</keyword>
<dbReference type="Pfam" id="PF01583">
    <property type="entry name" value="APS_kinase"/>
    <property type="match status" value="1"/>
</dbReference>
<dbReference type="GO" id="GO:0004781">
    <property type="term" value="F:sulfate adenylyltransferase (ATP) activity"/>
    <property type="evidence" value="ECO:0007669"/>
    <property type="project" value="TreeGrafter"/>
</dbReference>
<dbReference type="InterPro" id="IPR059117">
    <property type="entry name" value="APS_kinase_dom"/>
</dbReference>
<accession>A0A3D5IY17</accession>
<dbReference type="GO" id="GO:0004020">
    <property type="term" value="F:adenylylsulfate kinase activity"/>
    <property type="evidence" value="ECO:0007669"/>
    <property type="project" value="UniProtKB-UniRule"/>
</dbReference>
<sequence length="196" mass="22412">MSNIIPHTYEITAEKRALQKKQKPLVIWFSGLSGSGKSTLANLLEKELFAAGFHTYVLDGDNIRLGLNKDLGFDQSSRNENIRRIAEVCKLFLDSGLIVIAAFITPKEIDRSIIESVLGEHYIEVYVDTPLELCEERDVKGLYKKARKGEIANFTGVTCEFEKPSNPDLHIETQREEIEVSIRRIFKYIHERINEN</sequence>
<proteinExistence type="inferred from homology"/>
<evidence type="ECO:0000256" key="1">
    <source>
        <dbReference type="ARBA" id="ARBA00001823"/>
    </source>
</evidence>
<comment type="caution">
    <text evidence="9">The sequence shown here is derived from an EMBL/GenBank/DDBJ whole genome shotgun (WGS) entry which is preliminary data.</text>
</comment>
<dbReference type="EC" id="2.7.1.25" evidence="2 6"/>
<dbReference type="InterPro" id="IPR027417">
    <property type="entry name" value="P-loop_NTPase"/>
</dbReference>
<dbReference type="NCBIfam" id="TIGR00455">
    <property type="entry name" value="apsK"/>
    <property type="match status" value="1"/>
</dbReference>
<dbReference type="NCBIfam" id="NF003013">
    <property type="entry name" value="PRK03846.1"/>
    <property type="match status" value="1"/>
</dbReference>
<evidence type="ECO:0000256" key="4">
    <source>
        <dbReference type="ARBA" id="ARBA00022741"/>
    </source>
</evidence>
<comment type="pathway">
    <text evidence="6 7">Sulfur metabolism; hydrogen sulfide biosynthesis; sulfite from sulfate: step 2/3.</text>
</comment>
<dbReference type="HAMAP" id="MF_00065">
    <property type="entry name" value="Adenylyl_sulf_kinase"/>
    <property type="match status" value="1"/>
</dbReference>
<dbReference type="UniPathway" id="UPA00140">
    <property type="reaction ID" value="UER00205"/>
</dbReference>
<reference evidence="9 10" key="1">
    <citation type="journal article" date="2018" name="Nat. Biotechnol.">
        <title>A standardized bacterial taxonomy based on genome phylogeny substantially revises the tree of life.</title>
        <authorList>
            <person name="Parks D.H."/>
            <person name="Chuvochina M."/>
            <person name="Waite D.W."/>
            <person name="Rinke C."/>
            <person name="Skarshewski A."/>
            <person name="Chaumeil P.A."/>
            <person name="Hugenholtz P."/>
        </authorList>
    </citation>
    <scope>NUCLEOTIDE SEQUENCE [LARGE SCALE GENOMIC DNA]</scope>
    <source>
        <strain evidence="9">UBA9359</strain>
    </source>
</reference>
<feature type="domain" description="APS kinase" evidence="8">
    <location>
        <begin position="24"/>
        <end position="172"/>
    </location>
</feature>
<evidence type="ECO:0000259" key="8">
    <source>
        <dbReference type="Pfam" id="PF01583"/>
    </source>
</evidence>
<dbReference type="PANTHER" id="PTHR42700">
    <property type="entry name" value="SULFATE ADENYLYLTRANSFERASE"/>
    <property type="match status" value="1"/>
</dbReference>
<organism evidence="9 10">
    <name type="scientific">Zunongwangia profunda</name>
    <dbReference type="NCBI Taxonomy" id="398743"/>
    <lineage>
        <taxon>Bacteria</taxon>
        <taxon>Pseudomonadati</taxon>
        <taxon>Bacteroidota</taxon>
        <taxon>Flavobacteriia</taxon>
        <taxon>Flavobacteriales</taxon>
        <taxon>Flavobacteriaceae</taxon>
        <taxon>Zunongwangia</taxon>
    </lineage>
</organism>
<dbReference type="Proteomes" id="UP000264330">
    <property type="component" value="Unassembled WGS sequence"/>
</dbReference>
<feature type="binding site" evidence="6">
    <location>
        <begin position="31"/>
        <end position="38"/>
    </location>
    <ligand>
        <name>ATP</name>
        <dbReference type="ChEBI" id="CHEBI:30616"/>
    </ligand>
</feature>
<evidence type="ECO:0000256" key="5">
    <source>
        <dbReference type="ARBA" id="ARBA00022840"/>
    </source>
</evidence>
<keyword evidence="6" id="KW-0597">Phosphoprotein</keyword>
<dbReference type="CDD" id="cd02027">
    <property type="entry name" value="APSK"/>
    <property type="match status" value="1"/>
</dbReference>
<evidence type="ECO:0000256" key="2">
    <source>
        <dbReference type="ARBA" id="ARBA00012121"/>
    </source>
</evidence>
<dbReference type="SUPFAM" id="SSF52540">
    <property type="entry name" value="P-loop containing nucleoside triphosphate hydrolases"/>
    <property type="match status" value="1"/>
</dbReference>
<keyword evidence="3 6" id="KW-0808">Transferase</keyword>
<dbReference type="AlphaFoldDB" id="A0A3D5IY17"/>
<dbReference type="GO" id="GO:0005524">
    <property type="term" value="F:ATP binding"/>
    <property type="evidence" value="ECO:0007669"/>
    <property type="project" value="UniProtKB-UniRule"/>
</dbReference>
<evidence type="ECO:0000256" key="7">
    <source>
        <dbReference type="RuleBase" id="RU004347"/>
    </source>
</evidence>
<dbReference type="InterPro" id="IPR050512">
    <property type="entry name" value="Sulf_AdTrans/APS_kinase"/>
</dbReference>
<dbReference type="InterPro" id="IPR002891">
    <property type="entry name" value="APS"/>
</dbReference>
<dbReference type="RefSeq" id="WP_281682943.1">
    <property type="nucleotide sequence ID" value="NZ_CALFQJ010000221.1"/>
</dbReference>
<comment type="similarity">
    <text evidence="6 7">Belongs to the APS kinase family.</text>
</comment>
<name>A0A3D5IY17_9FLAO</name>
<keyword evidence="5 6" id="KW-0067">ATP-binding</keyword>
<dbReference type="GO" id="GO:0010134">
    <property type="term" value="P:sulfate assimilation via adenylyl sulfate reduction"/>
    <property type="evidence" value="ECO:0007669"/>
    <property type="project" value="TreeGrafter"/>
</dbReference>
<gene>
    <name evidence="6 9" type="primary">cysC</name>
    <name evidence="9" type="ORF">DGQ38_04445</name>
</gene>
<comment type="function">
    <text evidence="6 7">Catalyzes the synthesis of activated sulfate.</text>
</comment>
<evidence type="ECO:0000313" key="10">
    <source>
        <dbReference type="Proteomes" id="UP000264330"/>
    </source>
</evidence>
<comment type="caution">
    <text evidence="6">Lacks conserved residue(s) required for the propagation of feature annotation.</text>
</comment>
<dbReference type="GO" id="GO:0019379">
    <property type="term" value="P:sulfate assimilation, phosphoadenylyl sulfate reduction by phosphoadenylyl-sulfate reductase (thioredoxin)"/>
    <property type="evidence" value="ECO:0007669"/>
    <property type="project" value="TreeGrafter"/>
</dbReference>